<evidence type="ECO:0000313" key="2">
    <source>
        <dbReference type="Proteomes" id="UP000299102"/>
    </source>
</evidence>
<protein>
    <submittedName>
        <fullName evidence="1">Uncharacterized protein</fullName>
    </submittedName>
</protein>
<proteinExistence type="predicted"/>
<evidence type="ECO:0000313" key="1">
    <source>
        <dbReference type="EMBL" id="GBP35912.1"/>
    </source>
</evidence>
<dbReference type="AlphaFoldDB" id="A0A4C1VC90"/>
<organism evidence="1 2">
    <name type="scientific">Eumeta variegata</name>
    <name type="common">Bagworm moth</name>
    <name type="synonym">Eumeta japonica</name>
    <dbReference type="NCBI Taxonomy" id="151549"/>
    <lineage>
        <taxon>Eukaryota</taxon>
        <taxon>Metazoa</taxon>
        <taxon>Ecdysozoa</taxon>
        <taxon>Arthropoda</taxon>
        <taxon>Hexapoda</taxon>
        <taxon>Insecta</taxon>
        <taxon>Pterygota</taxon>
        <taxon>Neoptera</taxon>
        <taxon>Endopterygota</taxon>
        <taxon>Lepidoptera</taxon>
        <taxon>Glossata</taxon>
        <taxon>Ditrysia</taxon>
        <taxon>Tineoidea</taxon>
        <taxon>Psychidae</taxon>
        <taxon>Oiketicinae</taxon>
        <taxon>Eumeta</taxon>
    </lineage>
</organism>
<dbReference type="Proteomes" id="UP000299102">
    <property type="component" value="Unassembled WGS sequence"/>
</dbReference>
<sequence length="198" mass="21989">MHFPRVTQRDDVAGRCLVYANGSEEMAIKDASPARATRKRRRDDRMRIGETIVRRTVAWSFAYAAFRGATIYRETIIRPRNVNGAAAAGAGARNKRLTGPALCNLTRAISSHNFSATHAGRGAIISWSYLDTSSRVIKPKSLSARAKVIIALLPPWDALFVVIVSNFSTFTDFVIALVQRPLTGGVRQSRRPFCWRNV</sequence>
<gene>
    <name evidence="1" type="ORF">EVAR_23161_1</name>
</gene>
<reference evidence="1 2" key="1">
    <citation type="journal article" date="2019" name="Commun. Biol.">
        <title>The bagworm genome reveals a unique fibroin gene that provides high tensile strength.</title>
        <authorList>
            <person name="Kono N."/>
            <person name="Nakamura H."/>
            <person name="Ohtoshi R."/>
            <person name="Tomita M."/>
            <person name="Numata K."/>
            <person name="Arakawa K."/>
        </authorList>
    </citation>
    <scope>NUCLEOTIDE SEQUENCE [LARGE SCALE GENOMIC DNA]</scope>
</reference>
<name>A0A4C1VC90_EUMVA</name>
<keyword evidence="2" id="KW-1185">Reference proteome</keyword>
<comment type="caution">
    <text evidence="1">The sequence shown here is derived from an EMBL/GenBank/DDBJ whole genome shotgun (WGS) entry which is preliminary data.</text>
</comment>
<dbReference type="EMBL" id="BGZK01000311">
    <property type="protein sequence ID" value="GBP35912.1"/>
    <property type="molecule type" value="Genomic_DNA"/>
</dbReference>
<accession>A0A4C1VC90</accession>